<dbReference type="PANTHER" id="PTHR11844:SF25">
    <property type="entry name" value="NTR DOMAIN-CONTAINING PROTEIN"/>
    <property type="match status" value="1"/>
</dbReference>
<dbReference type="GO" id="GO:0008191">
    <property type="term" value="F:metalloendopeptidase inhibitor activity"/>
    <property type="evidence" value="ECO:0007669"/>
    <property type="project" value="InterPro"/>
</dbReference>
<evidence type="ECO:0000313" key="8">
    <source>
        <dbReference type="EMBL" id="KAK3099341.1"/>
    </source>
</evidence>
<dbReference type="PROSITE" id="PS50189">
    <property type="entry name" value="NTR"/>
    <property type="match status" value="1"/>
</dbReference>
<dbReference type="GO" id="GO:0005615">
    <property type="term" value="C:extracellular space"/>
    <property type="evidence" value="ECO:0007669"/>
    <property type="project" value="TreeGrafter"/>
</dbReference>
<dbReference type="GO" id="GO:0046872">
    <property type="term" value="F:metal ion binding"/>
    <property type="evidence" value="ECO:0007669"/>
    <property type="project" value="UniProtKB-KW"/>
</dbReference>
<protein>
    <recommendedName>
        <fullName evidence="7">NTR domain-containing protein</fullName>
    </recommendedName>
</protein>
<evidence type="ECO:0000256" key="4">
    <source>
        <dbReference type="PIRSR" id="PIRSR601820-1"/>
    </source>
</evidence>
<feature type="disulfide bond" evidence="5">
    <location>
        <begin position="32"/>
        <end position="142"/>
    </location>
</feature>
<dbReference type="Proteomes" id="UP001186944">
    <property type="component" value="Unassembled WGS sequence"/>
</dbReference>
<comment type="subcellular location">
    <subcellularLocation>
        <location evidence="1">Secreted</location>
    </subcellularLocation>
</comment>
<dbReference type="PANTHER" id="PTHR11844">
    <property type="entry name" value="METALLOPROTEASE INHIBITOR"/>
    <property type="match status" value="1"/>
</dbReference>
<keyword evidence="6" id="KW-0732">Signal</keyword>
<evidence type="ECO:0000256" key="6">
    <source>
        <dbReference type="SAM" id="SignalP"/>
    </source>
</evidence>
<dbReference type="GO" id="GO:0051045">
    <property type="term" value="P:negative regulation of membrane protein ectodomain proteolysis"/>
    <property type="evidence" value="ECO:0007669"/>
    <property type="project" value="TreeGrafter"/>
</dbReference>
<evidence type="ECO:0000256" key="2">
    <source>
        <dbReference type="ARBA" id="ARBA00022525"/>
    </source>
</evidence>
<dbReference type="SUPFAM" id="SSF50242">
    <property type="entry name" value="TIMP-like"/>
    <property type="match status" value="1"/>
</dbReference>
<feature type="signal peptide" evidence="6">
    <location>
        <begin position="1"/>
        <end position="19"/>
    </location>
</feature>
<accession>A0AA88Y672</accession>
<evidence type="ECO:0000313" key="9">
    <source>
        <dbReference type="Proteomes" id="UP001186944"/>
    </source>
</evidence>
<feature type="disulfide bond" evidence="5">
    <location>
        <begin position="20"/>
        <end position="87"/>
    </location>
</feature>
<keyword evidence="3 5" id="KW-1015">Disulfide bond</keyword>
<dbReference type="InterPro" id="IPR008993">
    <property type="entry name" value="TIMP-like_OB-fold"/>
</dbReference>
<gene>
    <name evidence="8" type="ORF">FSP39_002970</name>
</gene>
<feature type="chain" id="PRO_5041684288" description="NTR domain-containing protein" evidence="6">
    <location>
        <begin position="20"/>
        <end position="198"/>
    </location>
</feature>
<reference evidence="8" key="1">
    <citation type="submission" date="2019-08" db="EMBL/GenBank/DDBJ databases">
        <title>The improved chromosome-level genome for the pearl oyster Pinctada fucata martensii using PacBio sequencing and Hi-C.</title>
        <authorList>
            <person name="Zheng Z."/>
        </authorList>
    </citation>
    <scope>NUCLEOTIDE SEQUENCE</scope>
    <source>
        <strain evidence="8">ZZ-2019</strain>
        <tissue evidence="8">Adductor muscle</tissue>
    </source>
</reference>
<dbReference type="GO" id="GO:0002020">
    <property type="term" value="F:protease binding"/>
    <property type="evidence" value="ECO:0007669"/>
    <property type="project" value="TreeGrafter"/>
</dbReference>
<feature type="domain" description="NTR" evidence="7">
    <location>
        <begin position="16"/>
        <end position="142"/>
    </location>
</feature>
<dbReference type="GO" id="GO:0031012">
    <property type="term" value="C:extracellular matrix"/>
    <property type="evidence" value="ECO:0007669"/>
    <property type="project" value="TreeGrafter"/>
</dbReference>
<organism evidence="8 9">
    <name type="scientific">Pinctada imbricata</name>
    <name type="common">Atlantic pearl-oyster</name>
    <name type="synonym">Pinctada martensii</name>
    <dbReference type="NCBI Taxonomy" id="66713"/>
    <lineage>
        <taxon>Eukaryota</taxon>
        <taxon>Metazoa</taxon>
        <taxon>Spiralia</taxon>
        <taxon>Lophotrochozoa</taxon>
        <taxon>Mollusca</taxon>
        <taxon>Bivalvia</taxon>
        <taxon>Autobranchia</taxon>
        <taxon>Pteriomorphia</taxon>
        <taxon>Pterioida</taxon>
        <taxon>Pterioidea</taxon>
        <taxon>Pteriidae</taxon>
        <taxon>Pinctada</taxon>
    </lineage>
</organism>
<dbReference type="AlphaFoldDB" id="A0AA88Y672"/>
<keyword evidence="9" id="KW-1185">Reference proteome</keyword>
<sequence length="198" mass="21811">MQAIVCVAILLLVFDVAMACQPMRIHYQSTYCGSDVAAIVLVTSEVPQGRSSTDLVYHATIIDVFKGDQLTAGLNVTVKTPGLGNSCGPRILRKGVIYLIMGGLGEKNTIHTRVFNGALQISDINTEETFRRRMALYKSVGCSCDVKSVPAWSWPSRRNPSKECEPRHESHWEDGACQRQNGQCTWTTNVLPTPLTLI</sequence>
<keyword evidence="4" id="KW-0479">Metal-binding</keyword>
<feature type="binding site" evidence="4">
    <location>
        <position position="20"/>
    </location>
    <ligand>
        <name>Zn(2+)</name>
        <dbReference type="ChEBI" id="CHEBI:29105"/>
        <note>ligand shared with metalloproteinase partner</note>
    </ligand>
</feature>
<dbReference type="Pfam" id="PF00965">
    <property type="entry name" value="TIMP"/>
    <property type="match status" value="1"/>
</dbReference>
<dbReference type="InterPro" id="IPR001134">
    <property type="entry name" value="Netrin_domain"/>
</dbReference>
<proteinExistence type="predicted"/>
<keyword evidence="2" id="KW-0964">Secreted</keyword>
<dbReference type="Gene3D" id="2.40.50.120">
    <property type="match status" value="1"/>
</dbReference>
<dbReference type="InterPro" id="IPR001820">
    <property type="entry name" value="TIMP"/>
</dbReference>
<keyword evidence="4" id="KW-0862">Zinc</keyword>
<name>A0AA88Y672_PINIB</name>
<evidence type="ECO:0000256" key="5">
    <source>
        <dbReference type="PIRSR" id="PIRSR601820-3"/>
    </source>
</evidence>
<comment type="caution">
    <text evidence="8">The sequence shown here is derived from an EMBL/GenBank/DDBJ whole genome shotgun (WGS) entry which is preliminary data.</text>
</comment>
<evidence type="ECO:0000256" key="1">
    <source>
        <dbReference type="ARBA" id="ARBA00004613"/>
    </source>
</evidence>
<dbReference type="EMBL" id="VSWD01000006">
    <property type="protein sequence ID" value="KAK3099341.1"/>
    <property type="molecule type" value="Genomic_DNA"/>
</dbReference>
<evidence type="ECO:0000259" key="7">
    <source>
        <dbReference type="PROSITE" id="PS50189"/>
    </source>
</evidence>
<evidence type="ECO:0000256" key="3">
    <source>
        <dbReference type="ARBA" id="ARBA00023157"/>
    </source>
</evidence>